<feature type="signal peptide" evidence="5">
    <location>
        <begin position="1"/>
        <end position="30"/>
    </location>
</feature>
<keyword evidence="2 4" id="KW-0813">Transport</keyword>
<evidence type="ECO:0000313" key="7">
    <source>
        <dbReference type="EMBL" id="RZC77991.1"/>
    </source>
</evidence>
<reference evidence="7 8" key="1">
    <citation type="journal article" date="2018" name="Science">
        <title>The opium poppy genome and morphinan production.</title>
        <authorList>
            <person name="Guo L."/>
            <person name="Winzer T."/>
            <person name="Yang X."/>
            <person name="Li Y."/>
            <person name="Ning Z."/>
            <person name="He Z."/>
            <person name="Teodor R."/>
            <person name="Lu Y."/>
            <person name="Bowser T.A."/>
            <person name="Graham I.A."/>
            <person name="Ye K."/>
        </authorList>
    </citation>
    <scope>NUCLEOTIDE SEQUENCE [LARGE SCALE GENOMIC DNA]</scope>
    <source>
        <strain evidence="8">cv. HN1</strain>
        <tissue evidence="7">Leaves</tissue>
    </source>
</reference>
<name>A0A4Y7L0X2_PAPSO</name>
<evidence type="ECO:0000256" key="2">
    <source>
        <dbReference type="ARBA" id="ARBA00022448"/>
    </source>
</evidence>
<evidence type="ECO:0000256" key="1">
    <source>
        <dbReference type="ARBA" id="ARBA00009748"/>
    </source>
</evidence>
<dbReference type="InterPro" id="IPR036312">
    <property type="entry name" value="Bifun_inhib/LTP/seed_sf"/>
</dbReference>
<keyword evidence="5" id="KW-0732">Signal</keyword>
<evidence type="ECO:0000313" key="8">
    <source>
        <dbReference type="Proteomes" id="UP000316621"/>
    </source>
</evidence>
<sequence length="200" mass="21080">MANSSNNAVKVVSTLVLMCMLISAPYMAEAITCGQVVSSLAPCITYLTGKGPLTPQCCGGVKGLNSAAKSTADRKTACGCLKSSAGSIKGINYGTAGGLPGKCGVSIPYKISPSTDCSNKSLDLIPGVSLLSCSHGGVRSLMRLVRNIPPSDIWIAWMRISNGASLIVECSYIRASYSFFEFELLMLCNVALSIFQLWIY</sequence>
<evidence type="ECO:0000256" key="4">
    <source>
        <dbReference type="RuleBase" id="RU000628"/>
    </source>
</evidence>
<proteinExistence type="inferred from homology"/>
<gene>
    <name evidence="7" type="ORF">C5167_002181</name>
</gene>
<evidence type="ECO:0000256" key="3">
    <source>
        <dbReference type="ARBA" id="ARBA00023157"/>
    </source>
</evidence>
<dbReference type="Gene3D" id="1.10.110.10">
    <property type="entry name" value="Plant lipid-transfer and hydrophobic proteins"/>
    <property type="match status" value="1"/>
</dbReference>
<dbReference type="FunFam" id="1.10.110.10:FF:000002">
    <property type="entry name" value="Non-specific lipid-transfer protein"/>
    <property type="match status" value="1"/>
</dbReference>
<dbReference type="Proteomes" id="UP000316621">
    <property type="component" value="Chromosome 9"/>
</dbReference>
<accession>A0A4Y7L0X2</accession>
<dbReference type="PANTHER" id="PTHR33076">
    <property type="entry name" value="NON-SPECIFIC LIPID-TRANSFER PROTEIN 2-RELATED"/>
    <property type="match status" value="1"/>
</dbReference>
<dbReference type="InterPro" id="IPR000528">
    <property type="entry name" value="Plant_nsLTP"/>
</dbReference>
<dbReference type="InterPro" id="IPR016140">
    <property type="entry name" value="Bifunc_inhib/LTP/seed_store"/>
</dbReference>
<dbReference type="SMART" id="SM00499">
    <property type="entry name" value="AAI"/>
    <property type="match status" value="1"/>
</dbReference>
<dbReference type="GO" id="GO:0008289">
    <property type="term" value="F:lipid binding"/>
    <property type="evidence" value="ECO:0007669"/>
    <property type="project" value="UniProtKB-KW"/>
</dbReference>
<feature type="domain" description="Bifunctional inhibitor/plant lipid transfer protein/seed storage helical" evidence="6">
    <location>
        <begin position="33"/>
        <end position="117"/>
    </location>
</feature>
<evidence type="ECO:0000259" key="6">
    <source>
        <dbReference type="SMART" id="SM00499"/>
    </source>
</evidence>
<comment type="similarity">
    <text evidence="1 4">Belongs to the plant LTP family.</text>
</comment>
<dbReference type="Gramene" id="RZC77991">
    <property type="protein sequence ID" value="RZC77991"/>
    <property type="gene ID" value="C5167_002181"/>
</dbReference>
<dbReference type="AlphaFoldDB" id="A0A4Y7L0X2"/>
<organism evidence="7 8">
    <name type="scientific">Papaver somniferum</name>
    <name type="common">Opium poppy</name>
    <dbReference type="NCBI Taxonomy" id="3469"/>
    <lineage>
        <taxon>Eukaryota</taxon>
        <taxon>Viridiplantae</taxon>
        <taxon>Streptophyta</taxon>
        <taxon>Embryophyta</taxon>
        <taxon>Tracheophyta</taxon>
        <taxon>Spermatophyta</taxon>
        <taxon>Magnoliopsida</taxon>
        <taxon>Ranunculales</taxon>
        <taxon>Papaveraceae</taxon>
        <taxon>Papaveroideae</taxon>
        <taxon>Papaver</taxon>
    </lineage>
</organism>
<keyword evidence="8" id="KW-1185">Reference proteome</keyword>
<dbReference type="EMBL" id="CM010723">
    <property type="protein sequence ID" value="RZC77991.1"/>
    <property type="molecule type" value="Genomic_DNA"/>
</dbReference>
<protein>
    <recommendedName>
        <fullName evidence="4">Non-specific lipid-transfer protein</fullName>
    </recommendedName>
</protein>
<keyword evidence="3" id="KW-1015">Disulfide bond</keyword>
<dbReference type="PRINTS" id="PR00382">
    <property type="entry name" value="LIPIDTRNSFER"/>
</dbReference>
<feature type="chain" id="PRO_5021425026" description="Non-specific lipid-transfer protein" evidence="5">
    <location>
        <begin position="31"/>
        <end position="200"/>
    </location>
</feature>
<dbReference type="Pfam" id="PF00234">
    <property type="entry name" value="Tryp_alpha_amyl"/>
    <property type="match status" value="1"/>
</dbReference>
<keyword evidence="4" id="KW-0446">Lipid-binding</keyword>
<comment type="function">
    <text evidence="4">Plant non-specific lipid-transfer proteins transfer phospholipids as well as galactolipids across membranes. May play a role in wax or cutin deposition in the cell walls of expanding epidermal cells and certain secretory tissues.</text>
</comment>
<dbReference type="GO" id="GO:0006869">
    <property type="term" value="P:lipid transport"/>
    <property type="evidence" value="ECO:0007669"/>
    <property type="project" value="InterPro"/>
</dbReference>
<evidence type="ECO:0000256" key="5">
    <source>
        <dbReference type="SAM" id="SignalP"/>
    </source>
</evidence>
<dbReference type="SUPFAM" id="SSF47699">
    <property type="entry name" value="Bifunctional inhibitor/lipid-transfer protein/seed storage 2S albumin"/>
    <property type="match status" value="1"/>
</dbReference>
<dbReference type="CDD" id="cd01960">
    <property type="entry name" value="nsLTP1"/>
    <property type="match status" value="1"/>
</dbReference>